<evidence type="ECO:0000313" key="1">
    <source>
        <dbReference type="EMBL" id="MDX8047697.1"/>
    </source>
</evidence>
<sequence>MYSIGQFAKKTGVTIRTLRYYDQIGLLKPAQISAAGRRYYHDENMVQLQKIMTFRFLGYSLEKIQEMLQNDEKEFTQSLVKQRNEIQKQKEHLDRITEVLDNVIPLIEEQATVEPEIVIALIQSLAKEEEQKHFLEQYFSKGLVEKLFEVEKYDMVGFHRKEFHFQLQLKQAYRNKVVNEEVKELVKEFFTLMPEGLMQNFFDELRDVLDEEGDIEFPDGLFPSILTQEEEDWLIDVAVTYNLVDMKADE</sequence>
<dbReference type="EMBL" id="JAWZSR010000020">
    <property type="protein sequence ID" value="MDX8047697.1"/>
    <property type="molecule type" value="Genomic_DNA"/>
</dbReference>
<dbReference type="Proteomes" id="UP001277972">
    <property type="component" value="Unassembled WGS sequence"/>
</dbReference>
<comment type="caution">
    <text evidence="1">The sequence shown here is derived from an EMBL/GenBank/DDBJ whole genome shotgun (WGS) entry which is preliminary data.</text>
</comment>
<gene>
    <name evidence="1" type="ORF">SH601_17190</name>
</gene>
<accession>A0ACC6MA55</accession>
<reference evidence="1" key="1">
    <citation type="submission" date="2023-11" db="EMBL/GenBank/DDBJ databases">
        <title>Gracilibacillus pellucida a moderately halophilic bacterium isolated from saline soil in Xinjiang province.</title>
        <authorList>
            <person name="Zhang Z."/>
            <person name="Tan F."/>
            <person name="Wang Y."/>
            <person name="Xia M."/>
        </authorList>
    </citation>
    <scope>NUCLEOTIDE SEQUENCE</scope>
    <source>
        <strain evidence="1">S3-1-1</strain>
    </source>
</reference>
<proteinExistence type="predicted"/>
<keyword evidence="2" id="KW-1185">Reference proteome</keyword>
<evidence type="ECO:0000313" key="2">
    <source>
        <dbReference type="Proteomes" id="UP001277972"/>
    </source>
</evidence>
<organism evidence="1 2">
    <name type="scientific">Gracilibacillus pellucidus</name>
    <dbReference type="NCBI Taxonomy" id="3095368"/>
    <lineage>
        <taxon>Bacteria</taxon>
        <taxon>Bacillati</taxon>
        <taxon>Bacillota</taxon>
        <taxon>Bacilli</taxon>
        <taxon>Bacillales</taxon>
        <taxon>Bacillaceae</taxon>
        <taxon>Gracilibacillus</taxon>
    </lineage>
</organism>
<protein>
    <submittedName>
        <fullName evidence="1">MerR family transcriptional regulator</fullName>
    </submittedName>
</protein>
<name>A0ACC6MA55_9BACI</name>